<reference evidence="1" key="1">
    <citation type="submission" date="2015-10" db="EMBL/GenBank/DDBJ databases">
        <authorList>
            <person name="Regsiter A."/>
            <person name="william w."/>
        </authorList>
    </citation>
    <scope>NUCLEOTIDE SEQUENCE</scope>
    <source>
        <strain evidence="1">Montdore</strain>
    </source>
</reference>
<accession>A0A292PM88</accession>
<keyword evidence="2" id="KW-1185">Reference proteome</keyword>
<name>A0A292PM88_9PEZI</name>
<proteinExistence type="predicted"/>
<organism evidence="1 2">
    <name type="scientific">Tuber aestivum</name>
    <name type="common">summer truffle</name>
    <dbReference type="NCBI Taxonomy" id="59557"/>
    <lineage>
        <taxon>Eukaryota</taxon>
        <taxon>Fungi</taxon>
        <taxon>Dikarya</taxon>
        <taxon>Ascomycota</taxon>
        <taxon>Pezizomycotina</taxon>
        <taxon>Pezizomycetes</taxon>
        <taxon>Pezizales</taxon>
        <taxon>Tuberaceae</taxon>
        <taxon>Tuber</taxon>
    </lineage>
</organism>
<dbReference type="EMBL" id="LN891121">
    <property type="protein sequence ID" value="CUS08649.1"/>
    <property type="molecule type" value="Genomic_DNA"/>
</dbReference>
<evidence type="ECO:0000313" key="1">
    <source>
        <dbReference type="EMBL" id="CUS08649.1"/>
    </source>
</evidence>
<protein>
    <submittedName>
        <fullName evidence="1">Uncharacterized protein</fullName>
    </submittedName>
</protein>
<sequence>MEGTRVQVFGRGVFSGNYGTPQTSSGAAYWYLSAELSVTFKTVHLCFQCILCARLQRAESPEPPCYRRRCPSTSLWRSWRLQEVAMRIPVPITGQGQANLDVEDGCHHR</sequence>
<evidence type="ECO:0000313" key="2">
    <source>
        <dbReference type="Proteomes" id="UP001412239"/>
    </source>
</evidence>
<gene>
    <name evidence="1" type="ORF">GSTUAT00007294001</name>
</gene>
<dbReference type="AlphaFoldDB" id="A0A292PM88"/>
<dbReference type="Proteomes" id="UP001412239">
    <property type="component" value="Unassembled WGS sequence"/>
</dbReference>